<proteinExistence type="predicted"/>
<dbReference type="Pfam" id="PF04720">
    <property type="entry name" value="PDDEXK_6"/>
    <property type="match status" value="1"/>
</dbReference>
<dbReference type="PANTHER" id="PTHR31579:SF84">
    <property type="entry name" value="F21O3.6 PROTEIN"/>
    <property type="match status" value="1"/>
</dbReference>
<dbReference type="GeneID" id="115753362"/>
<keyword evidence="2" id="KW-1185">Reference proteome</keyword>
<dbReference type="AlphaFoldDB" id="A0A8B8QKX1"/>
<evidence type="ECO:0000256" key="1">
    <source>
        <dbReference type="SAM" id="MobiDB-lite"/>
    </source>
</evidence>
<evidence type="ECO:0000313" key="2">
    <source>
        <dbReference type="Proteomes" id="UP000827889"/>
    </source>
</evidence>
<protein>
    <submittedName>
        <fullName evidence="3">Uncharacterized protein LOC115753362</fullName>
    </submittedName>
</protein>
<evidence type="ECO:0000313" key="3">
    <source>
        <dbReference type="RefSeq" id="XP_030547796.1"/>
    </source>
</evidence>
<reference evidence="2" key="1">
    <citation type="submission" date="2025-05" db="UniProtKB">
        <authorList>
            <consortium name="RefSeq"/>
        </authorList>
    </citation>
    <scope>NUCLEOTIDE SEQUENCE [LARGE SCALE GENOMIC DNA]</scope>
</reference>
<reference evidence="3" key="2">
    <citation type="submission" date="2025-08" db="UniProtKB">
        <authorList>
            <consortium name="RefSeq"/>
        </authorList>
    </citation>
    <scope>IDENTIFICATION</scope>
    <source>
        <tissue evidence="3">Leaf</tissue>
    </source>
</reference>
<organism evidence="2 3">
    <name type="scientific">Rhodamnia argentea</name>
    <dbReference type="NCBI Taxonomy" id="178133"/>
    <lineage>
        <taxon>Eukaryota</taxon>
        <taxon>Viridiplantae</taxon>
        <taxon>Streptophyta</taxon>
        <taxon>Embryophyta</taxon>
        <taxon>Tracheophyta</taxon>
        <taxon>Spermatophyta</taxon>
        <taxon>Magnoliopsida</taxon>
        <taxon>eudicotyledons</taxon>
        <taxon>Gunneridae</taxon>
        <taxon>Pentapetalae</taxon>
        <taxon>rosids</taxon>
        <taxon>malvids</taxon>
        <taxon>Myrtales</taxon>
        <taxon>Myrtaceae</taxon>
        <taxon>Myrtoideae</taxon>
        <taxon>Myrteae</taxon>
        <taxon>Australasian group</taxon>
        <taxon>Rhodamnia</taxon>
    </lineage>
</organism>
<dbReference type="NCBIfam" id="TIGR01615">
    <property type="entry name" value="A_thal_3542"/>
    <property type="match status" value="1"/>
</dbReference>
<gene>
    <name evidence="3" type="primary">LOC115753362</name>
</gene>
<dbReference type="RefSeq" id="XP_030547796.1">
    <property type="nucleotide sequence ID" value="XM_030691936.2"/>
</dbReference>
<feature type="compositionally biased region" description="Basic and acidic residues" evidence="1">
    <location>
        <begin position="64"/>
        <end position="80"/>
    </location>
</feature>
<name>A0A8B8QKX1_9MYRT</name>
<dbReference type="OrthoDB" id="548115at2759"/>
<dbReference type="Proteomes" id="UP000827889">
    <property type="component" value="Chromosome 1"/>
</dbReference>
<accession>A0A8B8QKX1</accession>
<sequence>MKTFSRAKRVTDPLDERARARLLVGADRRQLSYVSSGSEHGGEDCTPSLSELVQCFLEEGDEGSEAHSPGHEPDSDRVDSVPDSLEDVLAQISAGAEDSYRDLLLDHVLRALEAFSGLSASESLLRRRVMSYLREIGHNAAVCKSRWESSGGMTAGNYEFIDVLSPSSASAPAPAAWQQQQSRYFVDLDFAGEFEIARPTSRYARLLRLLPEVFVGTGDELKRIAKVMCDEAKRSLKSRELSVPPWRKSRYMTNKWLGPYRRTVNPEPANGSAAAGVKCRCVGFDEYAVSGRFSVRTR</sequence>
<dbReference type="KEGG" id="rarg:115753362"/>
<dbReference type="PANTHER" id="PTHR31579">
    <property type="entry name" value="OS03G0796600 PROTEIN"/>
    <property type="match status" value="1"/>
</dbReference>
<feature type="region of interest" description="Disordered" evidence="1">
    <location>
        <begin position="60"/>
        <end position="82"/>
    </location>
</feature>
<dbReference type="InterPro" id="IPR006502">
    <property type="entry name" value="PDDEXK-like"/>
</dbReference>